<evidence type="ECO:0000256" key="1">
    <source>
        <dbReference type="SAM" id="MobiDB-lite"/>
    </source>
</evidence>
<dbReference type="EMBL" id="UYRV01006457">
    <property type="protein sequence ID" value="VDK53679.1"/>
    <property type="molecule type" value="Genomic_DNA"/>
</dbReference>
<protein>
    <recommendedName>
        <fullName evidence="4">PB1 domain-containing protein</fullName>
    </recommendedName>
</protein>
<sequence>MAEEKRTATFKIFFEVPRFTINYKNKKDLFKAFQKKLEELNLNSDGIMWADWDGDRFVIKSPDDLLGAVDLYSGSPVKIFYPTPRHQETTISSSDEEEKKEEEKNEEEKCEEVEVKGCRSRSPSCDRRRHRSRSFSCDERGPYGYSKIPINPHADSGFSYGYSVPPPYYLFNPALGMDPRCPYMQPYIHKDNFLPPFAEQSCKFMPSFLSEIPCKTKNSKRQRRRQCSCERLCKDLSKM</sequence>
<keyword evidence="3" id="KW-1185">Reference proteome</keyword>
<evidence type="ECO:0000313" key="2">
    <source>
        <dbReference type="EMBL" id="VDK53679.1"/>
    </source>
</evidence>
<proteinExistence type="predicted"/>
<dbReference type="AlphaFoldDB" id="A0A3P6QXL7"/>
<dbReference type="Proteomes" id="UP000271889">
    <property type="component" value="Unassembled WGS sequence"/>
</dbReference>
<dbReference type="InterPro" id="IPR035127">
    <property type="entry name" value="SL4P"/>
</dbReference>
<evidence type="ECO:0008006" key="4">
    <source>
        <dbReference type="Google" id="ProtNLM"/>
    </source>
</evidence>
<accession>A0A3P6QXL7</accession>
<dbReference type="Pfam" id="PF17618">
    <property type="entry name" value="SL4P"/>
    <property type="match status" value="1"/>
</dbReference>
<gene>
    <name evidence="2" type="ORF">CGOC_LOCUS2750</name>
</gene>
<organism evidence="2 3">
    <name type="scientific">Cylicostephanus goldi</name>
    <name type="common">Nematode worm</name>
    <dbReference type="NCBI Taxonomy" id="71465"/>
    <lineage>
        <taxon>Eukaryota</taxon>
        <taxon>Metazoa</taxon>
        <taxon>Ecdysozoa</taxon>
        <taxon>Nematoda</taxon>
        <taxon>Chromadorea</taxon>
        <taxon>Rhabditida</taxon>
        <taxon>Rhabditina</taxon>
        <taxon>Rhabditomorpha</taxon>
        <taxon>Strongyloidea</taxon>
        <taxon>Strongylidae</taxon>
        <taxon>Cylicostephanus</taxon>
    </lineage>
</organism>
<reference evidence="2 3" key="1">
    <citation type="submission" date="2018-11" db="EMBL/GenBank/DDBJ databases">
        <authorList>
            <consortium name="Pathogen Informatics"/>
        </authorList>
    </citation>
    <scope>NUCLEOTIDE SEQUENCE [LARGE SCALE GENOMIC DNA]</scope>
</reference>
<feature type="region of interest" description="Disordered" evidence="1">
    <location>
        <begin position="83"/>
        <end position="109"/>
    </location>
</feature>
<dbReference type="OrthoDB" id="5868217at2759"/>
<name>A0A3P6QXL7_CYLGO</name>
<evidence type="ECO:0000313" key="3">
    <source>
        <dbReference type="Proteomes" id="UP000271889"/>
    </source>
</evidence>